<keyword evidence="2" id="KW-1185">Reference proteome</keyword>
<organism evidence="1 2">
    <name type="scientific">Conexibacter stalactiti</name>
    <dbReference type="NCBI Taxonomy" id="1940611"/>
    <lineage>
        <taxon>Bacteria</taxon>
        <taxon>Bacillati</taxon>
        <taxon>Actinomycetota</taxon>
        <taxon>Thermoleophilia</taxon>
        <taxon>Solirubrobacterales</taxon>
        <taxon>Conexibacteraceae</taxon>
        <taxon>Conexibacter</taxon>
    </lineage>
</organism>
<evidence type="ECO:0000313" key="2">
    <source>
        <dbReference type="Proteomes" id="UP001284601"/>
    </source>
</evidence>
<dbReference type="RefSeq" id="WP_318594986.1">
    <property type="nucleotide sequence ID" value="NZ_JAWSTH010000001.1"/>
</dbReference>
<gene>
    <name evidence="1" type="ORF">R7226_00160</name>
</gene>
<comment type="caution">
    <text evidence="1">The sequence shown here is derived from an EMBL/GenBank/DDBJ whole genome shotgun (WGS) entry which is preliminary data.</text>
</comment>
<name>A0ABU4HHE1_9ACTN</name>
<protein>
    <submittedName>
        <fullName evidence="1">Uncharacterized protein</fullName>
    </submittedName>
</protein>
<proteinExistence type="predicted"/>
<dbReference type="EMBL" id="JAWSTH010000001">
    <property type="protein sequence ID" value="MDW5592727.1"/>
    <property type="molecule type" value="Genomic_DNA"/>
</dbReference>
<dbReference type="Proteomes" id="UP001284601">
    <property type="component" value="Unassembled WGS sequence"/>
</dbReference>
<evidence type="ECO:0000313" key="1">
    <source>
        <dbReference type="EMBL" id="MDW5592727.1"/>
    </source>
</evidence>
<sequence>MAEAATGTFIDALNEAQAIVRRQYPQAQLYEASINLALIGSGWRFVFNDPSTVPNSTIFLKQFEGRFGTPEHVRSIWVEDRPIQLPITLDLAEAERMCQQGGCIGKISNLTLRYPLGLGVNEPYYIITMASENKRCWVGVNSRSVSCQPL</sequence>
<reference evidence="2" key="1">
    <citation type="submission" date="2023-07" db="EMBL/GenBank/DDBJ databases">
        <title>Conexibacter stalactiti sp. nov., isolated from stalactites in a lava cave and emended description of the genus Conexibacter.</title>
        <authorList>
            <person name="Lee S.D."/>
        </authorList>
    </citation>
    <scope>NUCLEOTIDE SEQUENCE [LARGE SCALE GENOMIC DNA]</scope>
    <source>
        <strain evidence="2">KCTC 39840</strain>
    </source>
</reference>
<accession>A0ABU4HHE1</accession>